<dbReference type="SMART" id="SM00184">
    <property type="entry name" value="RING"/>
    <property type="match status" value="1"/>
</dbReference>
<keyword evidence="3" id="KW-0862">Zinc</keyword>
<evidence type="ECO:0000313" key="9">
    <source>
        <dbReference type="Proteomes" id="UP000693970"/>
    </source>
</evidence>
<dbReference type="PROSITE" id="PS50089">
    <property type="entry name" value="ZF_RING_2"/>
    <property type="match status" value="1"/>
</dbReference>
<dbReference type="GO" id="GO:0008270">
    <property type="term" value="F:zinc ion binding"/>
    <property type="evidence" value="ECO:0007669"/>
    <property type="project" value="UniProtKB-KW"/>
</dbReference>
<dbReference type="Proteomes" id="UP000693970">
    <property type="component" value="Unassembled WGS sequence"/>
</dbReference>
<dbReference type="PROSITE" id="PS01358">
    <property type="entry name" value="ZF_RANBP2_1"/>
    <property type="match status" value="1"/>
</dbReference>
<comment type="caution">
    <text evidence="8">The sequence shown here is derived from an EMBL/GenBank/DDBJ whole genome shotgun (WGS) entry which is preliminary data.</text>
</comment>
<keyword evidence="2 4" id="KW-0863">Zinc-finger</keyword>
<feature type="compositionally biased region" description="Acidic residues" evidence="5">
    <location>
        <begin position="92"/>
        <end position="110"/>
    </location>
</feature>
<protein>
    <submittedName>
        <fullName evidence="8">Ring finger domain containing protein</fullName>
    </submittedName>
</protein>
<feature type="compositionally biased region" description="Low complexity" evidence="5">
    <location>
        <begin position="32"/>
        <end position="49"/>
    </location>
</feature>
<dbReference type="GO" id="GO:0016567">
    <property type="term" value="P:protein ubiquitination"/>
    <property type="evidence" value="ECO:0007669"/>
    <property type="project" value="InterPro"/>
</dbReference>
<sequence>MEIECSDCGALVPENHMDLHQLRGCRSRQQWRQRGQQQQQQQSSNNSNRLDISTSLAHNTDEGTTTILSSAPSANRESPTFLDGESATQTSSDDDVDHYDDDHDDDDDDSVQLLDSQEAIRKMRIPNQQQTERTTSTRRTGTLPDTAVNDTNAIMMDCDDDDDDIRRRDTLDARRQPQQRVISNSSEEVEEVERDSKPPARRRRRVHRQNSRERGQHHQQKQKEDDVIDLSGCNPSAVPAAATYAAPLINSTRDQHALTSMATGAAPEAAISVDDNEDDTANQWACSKCTLLNPNNRATCEACVNPNPNYVRPPDSSHREQLVDDGPFFGNPFSSRGRSYRQGSTSSAVTGPSSPIGYAGLGGLMGAAVGAAGNYLQGRDPIRGALEGGTTGAVGGALFHQAMRVDGDRGAQNRTTVSHTYAAHPSQDMAAARSSAAMGVAGYPSVTTSSRNSFNGSRPRSSFRMERFNEEGNDVTIIHGSDGSTRMMRRRNSSSHPRIAALRAEQQLQLLLQHHAAMTAAGAGGFRHGAVDIDNMNYEQILRAFGNGTENMGAEETLISQLPTHKLKDPNKELPEDARQCNICLEDFVTNDVRMCLPCFHGFHEDCCQKWLRQNGKCPVCQHRVTADQY</sequence>
<evidence type="ECO:0000259" key="7">
    <source>
        <dbReference type="PROSITE" id="PS50199"/>
    </source>
</evidence>
<dbReference type="GO" id="GO:0046621">
    <property type="term" value="P:negative regulation of organ growth"/>
    <property type="evidence" value="ECO:0007669"/>
    <property type="project" value="InterPro"/>
</dbReference>
<dbReference type="PANTHER" id="PTHR46400:SF5">
    <property type="entry name" value="RING-TYPE DOMAIN-CONTAINING PROTEIN"/>
    <property type="match status" value="1"/>
</dbReference>
<organism evidence="8 9">
    <name type="scientific">Nitzschia inconspicua</name>
    <dbReference type="NCBI Taxonomy" id="303405"/>
    <lineage>
        <taxon>Eukaryota</taxon>
        <taxon>Sar</taxon>
        <taxon>Stramenopiles</taxon>
        <taxon>Ochrophyta</taxon>
        <taxon>Bacillariophyta</taxon>
        <taxon>Bacillariophyceae</taxon>
        <taxon>Bacillariophycidae</taxon>
        <taxon>Bacillariales</taxon>
        <taxon>Bacillariaceae</taxon>
        <taxon>Nitzschia</taxon>
    </lineage>
</organism>
<feature type="compositionally biased region" description="Low complexity" evidence="5">
    <location>
        <begin position="128"/>
        <end position="142"/>
    </location>
</feature>
<dbReference type="PROSITE" id="PS50199">
    <property type="entry name" value="ZF_RANBP2_2"/>
    <property type="match status" value="1"/>
</dbReference>
<feature type="region of interest" description="Disordered" evidence="5">
    <location>
        <begin position="330"/>
        <end position="352"/>
    </location>
</feature>
<dbReference type="EMBL" id="JAGRRH010000013">
    <property type="protein sequence ID" value="KAG7360526.1"/>
    <property type="molecule type" value="Genomic_DNA"/>
</dbReference>
<feature type="compositionally biased region" description="Basic residues" evidence="5">
    <location>
        <begin position="199"/>
        <end position="209"/>
    </location>
</feature>
<evidence type="ECO:0000313" key="8">
    <source>
        <dbReference type="EMBL" id="KAG7360526.1"/>
    </source>
</evidence>
<dbReference type="InterPro" id="IPR001876">
    <property type="entry name" value="Znf_RanBP2"/>
</dbReference>
<evidence type="ECO:0000256" key="3">
    <source>
        <dbReference type="ARBA" id="ARBA00022833"/>
    </source>
</evidence>
<dbReference type="InterPro" id="IPR001841">
    <property type="entry name" value="Znf_RING"/>
</dbReference>
<feature type="compositionally biased region" description="Basic and acidic residues" evidence="5">
    <location>
        <begin position="210"/>
        <end position="225"/>
    </location>
</feature>
<feature type="compositionally biased region" description="Polar residues" evidence="5">
    <location>
        <begin position="332"/>
        <end position="352"/>
    </location>
</feature>
<feature type="domain" description="RING-type" evidence="6">
    <location>
        <begin position="581"/>
        <end position="622"/>
    </location>
</feature>
<dbReference type="Pfam" id="PF13639">
    <property type="entry name" value="zf-RING_2"/>
    <property type="match status" value="1"/>
</dbReference>
<evidence type="ECO:0000259" key="6">
    <source>
        <dbReference type="PROSITE" id="PS50089"/>
    </source>
</evidence>
<feature type="compositionally biased region" description="Polar residues" evidence="5">
    <location>
        <begin position="50"/>
        <end position="78"/>
    </location>
</feature>
<keyword evidence="9" id="KW-1185">Reference proteome</keyword>
<evidence type="ECO:0000256" key="4">
    <source>
        <dbReference type="PROSITE-ProRule" id="PRU00322"/>
    </source>
</evidence>
<dbReference type="PANTHER" id="PTHR46400">
    <property type="entry name" value="RING/U-BOX SUPERFAMILY PROTEIN"/>
    <property type="match status" value="1"/>
</dbReference>
<keyword evidence="1" id="KW-0479">Metal-binding</keyword>
<reference evidence="8" key="1">
    <citation type="journal article" date="2021" name="Sci. Rep.">
        <title>Diploid genomic architecture of Nitzschia inconspicua, an elite biomass production diatom.</title>
        <authorList>
            <person name="Oliver A."/>
            <person name="Podell S."/>
            <person name="Pinowska A."/>
            <person name="Traller J.C."/>
            <person name="Smith S.R."/>
            <person name="McClure R."/>
            <person name="Beliaev A."/>
            <person name="Bohutskyi P."/>
            <person name="Hill E.A."/>
            <person name="Rabines A."/>
            <person name="Zheng H."/>
            <person name="Allen L.Z."/>
            <person name="Kuo A."/>
            <person name="Grigoriev I.V."/>
            <person name="Allen A.E."/>
            <person name="Hazlebeck D."/>
            <person name="Allen E.E."/>
        </authorList>
    </citation>
    <scope>NUCLEOTIDE SEQUENCE</scope>
    <source>
        <strain evidence="8">Hildebrandi</strain>
    </source>
</reference>
<dbReference type="AlphaFoldDB" id="A0A9K3LGM1"/>
<feature type="compositionally biased region" description="Basic and acidic residues" evidence="5">
    <location>
        <begin position="164"/>
        <end position="175"/>
    </location>
</feature>
<dbReference type="InterPro" id="IPR033276">
    <property type="entry name" value="BB"/>
</dbReference>
<proteinExistence type="predicted"/>
<feature type="domain" description="RanBP2-type" evidence="7">
    <location>
        <begin position="280"/>
        <end position="309"/>
    </location>
</feature>
<dbReference type="GO" id="GO:0004842">
    <property type="term" value="F:ubiquitin-protein transferase activity"/>
    <property type="evidence" value="ECO:0007669"/>
    <property type="project" value="InterPro"/>
</dbReference>
<evidence type="ECO:0000256" key="5">
    <source>
        <dbReference type="SAM" id="MobiDB-lite"/>
    </source>
</evidence>
<name>A0A9K3LGM1_9STRA</name>
<evidence type="ECO:0000256" key="1">
    <source>
        <dbReference type="ARBA" id="ARBA00022723"/>
    </source>
</evidence>
<evidence type="ECO:0000256" key="2">
    <source>
        <dbReference type="ARBA" id="ARBA00022771"/>
    </source>
</evidence>
<feature type="region of interest" description="Disordered" evidence="5">
    <location>
        <begin position="28"/>
        <end position="232"/>
    </location>
</feature>
<accession>A0A9K3LGM1</accession>
<gene>
    <name evidence="8" type="ORF">IV203_035625</name>
</gene>
<dbReference type="OrthoDB" id="272091at2759"/>
<reference evidence="8" key="2">
    <citation type="submission" date="2021-04" db="EMBL/GenBank/DDBJ databases">
        <authorList>
            <person name="Podell S."/>
        </authorList>
    </citation>
    <scope>NUCLEOTIDE SEQUENCE</scope>
    <source>
        <strain evidence="8">Hildebrandi</strain>
    </source>
</reference>